<dbReference type="Proteomes" id="UP001168877">
    <property type="component" value="Unassembled WGS sequence"/>
</dbReference>
<proteinExistence type="predicted"/>
<evidence type="ECO:0000313" key="2">
    <source>
        <dbReference type="EMBL" id="KAK0603601.1"/>
    </source>
</evidence>
<protein>
    <submittedName>
        <fullName evidence="2">Uncharacterized protein</fullName>
    </submittedName>
</protein>
<organism evidence="2 3">
    <name type="scientific">Acer saccharum</name>
    <name type="common">Sugar maple</name>
    <dbReference type="NCBI Taxonomy" id="4024"/>
    <lineage>
        <taxon>Eukaryota</taxon>
        <taxon>Viridiplantae</taxon>
        <taxon>Streptophyta</taxon>
        <taxon>Embryophyta</taxon>
        <taxon>Tracheophyta</taxon>
        <taxon>Spermatophyta</taxon>
        <taxon>Magnoliopsida</taxon>
        <taxon>eudicotyledons</taxon>
        <taxon>Gunneridae</taxon>
        <taxon>Pentapetalae</taxon>
        <taxon>rosids</taxon>
        <taxon>malvids</taxon>
        <taxon>Sapindales</taxon>
        <taxon>Sapindaceae</taxon>
        <taxon>Hippocastanoideae</taxon>
        <taxon>Acereae</taxon>
        <taxon>Acer</taxon>
    </lineage>
</organism>
<reference evidence="2" key="1">
    <citation type="journal article" date="2022" name="Plant J.">
        <title>Strategies of tolerance reflected in two North American maple genomes.</title>
        <authorList>
            <person name="McEvoy S.L."/>
            <person name="Sezen U.U."/>
            <person name="Trouern-Trend A."/>
            <person name="McMahon S.M."/>
            <person name="Schaberg P.G."/>
            <person name="Yang J."/>
            <person name="Wegrzyn J.L."/>
            <person name="Swenson N.G."/>
        </authorList>
    </citation>
    <scope>NUCLEOTIDE SEQUENCE</scope>
    <source>
        <strain evidence="2">NS2018</strain>
    </source>
</reference>
<keyword evidence="3" id="KW-1185">Reference proteome</keyword>
<dbReference type="Gene3D" id="3.80.10.10">
    <property type="entry name" value="Ribonuclease Inhibitor"/>
    <property type="match status" value="1"/>
</dbReference>
<comment type="subcellular location">
    <subcellularLocation>
        <location evidence="1">Cell envelope</location>
    </subcellularLocation>
</comment>
<comment type="caution">
    <text evidence="2">The sequence shown here is derived from an EMBL/GenBank/DDBJ whole genome shotgun (WGS) entry which is preliminary data.</text>
</comment>
<dbReference type="EMBL" id="JAUESC010000002">
    <property type="protein sequence ID" value="KAK0603601.1"/>
    <property type="molecule type" value="Genomic_DNA"/>
</dbReference>
<reference evidence="2" key="2">
    <citation type="submission" date="2023-06" db="EMBL/GenBank/DDBJ databases">
        <authorList>
            <person name="Swenson N.G."/>
            <person name="Wegrzyn J.L."/>
            <person name="Mcevoy S.L."/>
        </authorList>
    </citation>
    <scope>NUCLEOTIDE SEQUENCE</scope>
    <source>
        <strain evidence="2">NS2018</strain>
        <tissue evidence="2">Leaf</tissue>
    </source>
</reference>
<evidence type="ECO:0000313" key="3">
    <source>
        <dbReference type="Proteomes" id="UP001168877"/>
    </source>
</evidence>
<sequence length="253" mass="28399">MMILAQIWFQFGGKLPEWLPQLHNLEVLHPRNNLFPGPIPASVGTLARLSRLDLGRNVLNGTLPDSFRLSVLDIHLDLSSNNLKVFFFKPQPFVNNSVQKTEVGIAPRFGTTNPDSFVNSSAKPPDKLFPDSFLLSKGLCTSPLKEVLDYILLSSHCLKITQAAWNPACQIRLFSARSSTCSELKSERLGGISLENPFDLNFRILRSAKPSPIHNGICPENLLFPRSRLARVDKFWKDNGLFPVSLLSFRCRD</sequence>
<dbReference type="AlphaFoldDB" id="A0AA39SRJ0"/>
<dbReference type="SUPFAM" id="SSF52058">
    <property type="entry name" value="L domain-like"/>
    <property type="match status" value="1"/>
</dbReference>
<dbReference type="InterPro" id="IPR051848">
    <property type="entry name" value="PGIP"/>
</dbReference>
<dbReference type="PANTHER" id="PTHR48059">
    <property type="entry name" value="POLYGALACTURONASE INHIBITOR 1"/>
    <property type="match status" value="1"/>
</dbReference>
<dbReference type="PANTHER" id="PTHR48059:SF30">
    <property type="entry name" value="OS06G0587000 PROTEIN"/>
    <property type="match status" value="1"/>
</dbReference>
<gene>
    <name evidence="2" type="ORF">LWI29_006732</name>
</gene>
<evidence type="ECO:0000256" key="1">
    <source>
        <dbReference type="ARBA" id="ARBA00004196"/>
    </source>
</evidence>
<dbReference type="InterPro" id="IPR032675">
    <property type="entry name" value="LRR_dom_sf"/>
</dbReference>
<name>A0AA39SRJ0_ACESA</name>
<accession>A0AA39SRJ0</accession>